<name>A0A5J9UC15_9POAL</name>
<comment type="caution">
    <text evidence="3">The sequence shown here is derived from an EMBL/GenBank/DDBJ whole genome shotgun (WGS) entry which is preliminary data.</text>
</comment>
<dbReference type="PANTHER" id="PTHR37706:SF2">
    <property type="entry name" value="TRANSMEMBRANE PROTEIN"/>
    <property type="match status" value="1"/>
</dbReference>
<dbReference type="OrthoDB" id="786429at2759"/>
<keyword evidence="2" id="KW-0812">Transmembrane</keyword>
<gene>
    <name evidence="3" type="ORF">EJB05_30346</name>
</gene>
<organism evidence="3 4">
    <name type="scientific">Eragrostis curvula</name>
    <name type="common">weeping love grass</name>
    <dbReference type="NCBI Taxonomy" id="38414"/>
    <lineage>
        <taxon>Eukaryota</taxon>
        <taxon>Viridiplantae</taxon>
        <taxon>Streptophyta</taxon>
        <taxon>Embryophyta</taxon>
        <taxon>Tracheophyta</taxon>
        <taxon>Spermatophyta</taxon>
        <taxon>Magnoliopsida</taxon>
        <taxon>Liliopsida</taxon>
        <taxon>Poales</taxon>
        <taxon>Poaceae</taxon>
        <taxon>PACMAD clade</taxon>
        <taxon>Chloridoideae</taxon>
        <taxon>Eragrostideae</taxon>
        <taxon>Eragrostidinae</taxon>
        <taxon>Eragrostis</taxon>
    </lineage>
</organism>
<feature type="transmembrane region" description="Helical" evidence="2">
    <location>
        <begin position="111"/>
        <end position="130"/>
    </location>
</feature>
<feature type="region of interest" description="Disordered" evidence="1">
    <location>
        <begin position="33"/>
        <end position="95"/>
    </location>
</feature>
<evidence type="ECO:0000313" key="3">
    <source>
        <dbReference type="EMBL" id="TVU20751.1"/>
    </source>
</evidence>
<protein>
    <submittedName>
        <fullName evidence="3">Uncharacterized protein</fullName>
    </submittedName>
</protein>
<dbReference type="AlphaFoldDB" id="A0A5J9UC15"/>
<evidence type="ECO:0000256" key="1">
    <source>
        <dbReference type="SAM" id="MobiDB-lite"/>
    </source>
</evidence>
<feature type="compositionally biased region" description="Polar residues" evidence="1">
    <location>
        <begin position="86"/>
        <end position="95"/>
    </location>
</feature>
<reference evidence="3 4" key="1">
    <citation type="journal article" date="2019" name="Sci. Rep.">
        <title>A high-quality genome of Eragrostis curvula grass provides insights into Poaceae evolution and supports new strategies to enhance forage quality.</title>
        <authorList>
            <person name="Carballo J."/>
            <person name="Santos B.A.C.M."/>
            <person name="Zappacosta D."/>
            <person name="Garbus I."/>
            <person name="Selva J.P."/>
            <person name="Gallo C.A."/>
            <person name="Diaz A."/>
            <person name="Albertini E."/>
            <person name="Caccamo M."/>
            <person name="Echenique V."/>
        </authorList>
    </citation>
    <scope>NUCLEOTIDE SEQUENCE [LARGE SCALE GENOMIC DNA]</scope>
    <source>
        <strain evidence="4">cv. Victoria</strain>
        <tissue evidence="3">Leaf</tissue>
    </source>
</reference>
<evidence type="ECO:0000313" key="4">
    <source>
        <dbReference type="Proteomes" id="UP000324897"/>
    </source>
</evidence>
<dbReference type="PANTHER" id="PTHR37706">
    <property type="entry name" value="TRANSMEMBRANE PROTEIN"/>
    <property type="match status" value="1"/>
</dbReference>
<sequence>MATATSHLPPIVSTSASTVSLLAPLGPALPRLRFQPPPTSAAASPFSPGCGPRPLPSVRCRAAAGPSPPSSEPPPPSPQGKGSLAPQLTKSKIEVQSHSWQESLAKLQDRVRIFFAVLFWMSLFFWGSAWDGPNNSGGKKRQRFRKKQK</sequence>
<accession>A0A5J9UC15</accession>
<keyword evidence="4" id="KW-1185">Reference proteome</keyword>
<evidence type="ECO:0000256" key="2">
    <source>
        <dbReference type="SAM" id="Phobius"/>
    </source>
</evidence>
<dbReference type="Proteomes" id="UP000324897">
    <property type="component" value="Unassembled WGS sequence"/>
</dbReference>
<proteinExistence type="predicted"/>
<keyword evidence="2" id="KW-1133">Transmembrane helix</keyword>
<dbReference type="Gramene" id="TVU20751">
    <property type="protein sequence ID" value="TVU20751"/>
    <property type="gene ID" value="EJB05_30346"/>
</dbReference>
<feature type="compositionally biased region" description="Pro residues" evidence="1">
    <location>
        <begin position="66"/>
        <end position="78"/>
    </location>
</feature>
<keyword evidence="2" id="KW-0472">Membrane</keyword>
<dbReference type="EMBL" id="RWGY01000026">
    <property type="protein sequence ID" value="TVU20751.1"/>
    <property type="molecule type" value="Genomic_DNA"/>
</dbReference>